<feature type="domain" description="Response regulatory" evidence="6">
    <location>
        <begin position="15"/>
        <end position="129"/>
    </location>
</feature>
<dbReference type="Proteomes" id="UP001500547">
    <property type="component" value="Unassembled WGS sequence"/>
</dbReference>
<dbReference type="PROSITE" id="PS50110">
    <property type="entry name" value="RESPONSE_REGULATORY"/>
    <property type="match status" value="1"/>
</dbReference>
<protein>
    <submittedName>
        <fullName evidence="7">Response regulator</fullName>
    </submittedName>
</protein>
<keyword evidence="3" id="KW-0804">Transcription</keyword>
<organism evidence="7 8">
    <name type="scientific">Viridibacterium curvum</name>
    <dbReference type="NCBI Taxonomy" id="1101404"/>
    <lineage>
        <taxon>Bacteria</taxon>
        <taxon>Pseudomonadati</taxon>
        <taxon>Pseudomonadota</taxon>
        <taxon>Betaproteobacteria</taxon>
        <taxon>Rhodocyclales</taxon>
        <taxon>Rhodocyclaceae</taxon>
        <taxon>Viridibacterium</taxon>
    </lineage>
</organism>
<proteinExistence type="predicted"/>
<dbReference type="PRINTS" id="PR00038">
    <property type="entry name" value="HTHLUXR"/>
</dbReference>
<name>A0ABP9QTR9_9RHOO</name>
<evidence type="ECO:0000256" key="2">
    <source>
        <dbReference type="ARBA" id="ARBA00023125"/>
    </source>
</evidence>
<dbReference type="PANTHER" id="PTHR44688">
    <property type="entry name" value="DNA-BINDING TRANSCRIPTIONAL ACTIVATOR DEVR_DOSR"/>
    <property type="match status" value="1"/>
</dbReference>
<dbReference type="SMART" id="SM00421">
    <property type="entry name" value="HTH_LUXR"/>
    <property type="match status" value="1"/>
</dbReference>
<reference evidence="8" key="1">
    <citation type="journal article" date="2019" name="Int. J. Syst. Evol. Microbiol.">
        <title>The Global Catalogue of Microorganisms (GCM) 10K type strain sequencing project: providing services to taxonomists for standard genome sequencing and annotation.</title>
        <authorList>
            <consortium name="The Broad Institute Genomics Platform"/>
            <consortium name="The Broad Institute Genome Sequencing Center for Infectious Disease"/>
            <person name="Wu L."/>
            <person name="Ma J."/>
        </authorList>
    </citation>
    <scope>NUCLEOTIDE SEQUENCE [LARGE SCALE GENOMIC DNA]</scope>
    <source>
        <strain evidence="8">JCM 18715</strain>
    </source>
</reference>
<dbReference type="PANTHER" id="PTHR44688:SF16">
    <property type="entry name" value="DNA-BINDING TRANSCRIPTIONAL ACTIVATOR DEVR_DOSR"/>
    <property type="match status" value="1"/>
</dbReference>
<dbReference type="InterPro" id="IPR036388">
    <property type="entry name" value="WH-like_DNA-bd_sf"/>
</dbReference>
<accession>A0ABP9QTR9</accession>
<evidence type="ECO:0000313" key="8">
    <source>
        <dbReference type="Proteomes" id="UP001500547"/>
    </source>
</evidence>
<dbReference type="CDD" id="cd06170">
    <property type="entry name" value="LuxR_C_like"/>
    <property type="match status" value="1"/>
</dbReference>
<dbReference type="SUPFAM" id="SSF46894">
    <property type="entry name" value="C-terminal effector domain of the bipartite response regulators"/>
    <property type="match status" value="1"/>
</dbReference>
<gene>
    <name evidence="7" type="ORF">GCM10025770_26020</name>
</gene>
<dbReference type="PROSITE" id="PS00622">
    <property type="entry name" value="HTH_LUXR_1"/>
    <property type="match status" value="1"/>
</dbReference>
<dbReference type="InterPro" id="IPR000792">
    <property type="entry name" value="Tscrpt_reg_LuxR_C"/>
</dbReference>
<evidence type="ECO:0000256" key="4">
    <source>
        <dbReference type="PROSITE-ProRule" id="PRU00169"/>
    </source>
</evidence>
<evidence type="ECO:0000256" key="3">
    <source>
        <dbReference type="ARBA" id="ARBA00023163"/>
    </source>
</evidence>
<dbReference type="CDD" id="cd17537">
    <property type="entry name" value="REC_FixJ"/>
    <property type="match status" value="1"/>
</dbReference>
<keyword evidence="4" id="KW-0597">Phosphoprotein</keyword>
<dbReference type="InterPro" id="IPR016032">
    <property type="entry name" value="Sig_transdc_resp-reg_C-effctor"/>
</dbReference>
<dbReference type="Gene3D" id="3.40.50.2300">
    <property type="match status" value="1"/>
</dbReference>
<dbReference type="InterPro" id="IPR001789">
    <property type="entry name" value="Sig_transdc_resp-reg_receiver"/>
</dbReference>
<comment type="caution">
    <text evidence="7">The sequence shown here is derived from an EMBL/GenBank/DDBJ whole genome shotgun (WGS) entry which is preliminary data.</text>
</comment>
<keyword evidence="2" id="KW-0238">DNA-binding</keyword>
<evidence type="ECO:0000256" key="1">
    <source>
        <dbReference type="ARBA" id="ARBA00023015"/>
    </source>
</evidence>
<sequence length="212" mass="23473">MNHHATISPAAAAPIVHIVDDDEAIRDALGFLLDVQGIAHQSWTDAEHFLLDYRDSMRGCVLLDVRMNGMTGQECHDLLLQRGCTMPVIFLTGHGDVPMAVEALRAGASHFIEKPPQEAQLLAAVREALQRDAAQQRLIDGQRAMQSRIDQLSPREREVMQLILDGRLNKQIADELDISMRTVEVHRANIFDKMGVRSAVELAGMLARALPA</sequence>
<dbReference type="PROSITE" id="PS50043">
    <property type="entry name" value="HTH_LUXR_2"/>
    <property type="match status" value="1"/>
</dbReference>
<evidence type="ECO:0000259" key="5">
    <source>
        <dbReference type="PROSITE" id="PS50043"/>
    </source>
</evidence>
<feature type="domain" description="HTH luxR-type" evidence="5">
    <location>
        <begin position="145"/>
        <end position="210"/>
    </location>
</feature>
<keyword evidence="8" id="KW-1185">Reference proteome</keyword>
<dbReference type="InterPro" id="IPR011006">
    <property type="entry name" value="CheY-like_superfamily"/>
</dbReference>
<evidence type="ECO:0000313" key="7">
    <source>
        <dbReference type="EMBL" id="GAA5167402.1"/>
    </source>
</evidence>
<dbReference type="Pfam" id="PF00196">
    <property type="entry name" value="GerE"/>
    <property type="match status" value="1"/>
</dbReference>
<dbReference type="Gene3D" id="1.10.10.10">
    <property type="entry name" value="Winged helix-like DNA-binding domain superfamily/Winged helix DNA-binding domain"/>
    <property type="match status" value="1"/>
</dbReference>
<feature type="modified residue" description="4-aspartylphosphate" evidence="4">
    <location>
        <position position="64"/>
    </location>
</feature>
<dbReference type="SMART" id="SM00448">
    <property type="entry name" value="REC"/>
    <property type="match status" value="1"/>
</dbReference>
<dbReference type="RefSeq" id="WP_345533423.1">
    <property type="nucleotide sequence ID" value="NZ_BAABLD010000008.1"/>
</dbReference>
<evidence type="ECO:0000259" key="6">
    <source>
        <dbReference type="PROSITE" id="PS50110"/>
    </source>
</evidence>
<dbReference type="EMBL" id="BAABLD010000008">
    <property type="protein sequence ID" value="GAA5167402.1"/>
    <property type="molecule type" value="Genomic_DNA"/>
</dbReference>
<dbReference type="Pfam" id="PF00072">
    <property type="entry name" value="Response_reg"/>
    <property type="match status" value="1"/>
</dbReference>
<keyword evidence="1" id="KW-0805">Transcription regulation</keyword>
<dbReference type="SUPFAM" id="SSF52172">
    <property type="entry name" value="CheY-like"/>
    <property type="match status" value="1"/>
</dbReference>